<dbReference type="PANTHER" id="PTHR43745">
    <property type="entry name" value="NITROREDUCTASE MJ1384-RELATED"/>
    <property type="match status" value="1"/>
</dbReference>
<dbReference type="InterPro" id="IPR000415">
    <property type="entry name" value="Nitroreductase-like"/>
</dbReference>
<dbReference type="Gene3D" id="3.40.109.10">
    <property type="entry name" value="NADH Oxidase"/>
    <property type="match status" value="1"/>
</dbReference>
<comment type="caution">
    <text evidence="3">The sequence shown here is derived from an EMBL/GenBank/DDBJ whole genome shotgun (WGS) entry which is preliminary data.</text>
</comment>
<accession>A0A7C5UZB1</accession>
<dbReference type="InterPro" id="IPR029479">
    <property type="entry name" value="Nitroreductase"/>
</dbReference>
<evidence type="ECO:0000256" key="1">
    <source>
        <dbReference type="SAM" id="Phobius"/>
    </source>
</evidence>
<dbReference type="SUPFAM" id="SSF55469">
    <property type="entry name" value="FMN-dependent nitroreductase-like"/>
    <property type="match status" value="1"/>
</dbReference>
<feature type="domain" description="Nitroreductase" evidence="2">
    <location>
        <begin position="76"/>
        <end position="259"/>
    </location>
</feature>
<organism evidence="3">
    <name type="scientific">Ignisphaera aggregans</name>
    <dbReference type="NCBI Taxonomy" id="334771"/>
    <lineage>
        <taxon>Archaea</taxon>
        <taxon>Thermoproteota</taxon>
        <taxon>Thermoprotei</taxon>
        <taxon>Desulfurococcales</taxon>
        <taxon>Desulfurococcaceae</taxon>
        <taxon>Ignisphaera</taxon>
    </lineage>
</organism>
<dbReference type="InterPro" id="IPR020051">
    <property type="entry name" value="SagB-type_dehydrogenase"/>
</dbReference>
<keyword evidence="1" id="KW-0472">Membrane</keyword>
<evidence type="ECO:0000259" key="2">
    <source>
        <dbReference type="Pfam" id="PF00881"/>
    </source>
</evidence>
<gene>
    <name evidence="3" type="ORF">ENL47_10000</name>
</gene>
<name>A0A7C5UZB1_9CREN</name>
<feature type="transmembrane region" description="Helical" evidence="1">
    <location>
        <begin position="6"/>
        <end position="33"/>
    </location>
</feature>
<protein>
    <submittedName>
        <fullName evidence="3">SagB/ThcOx family dehydrogenase</fullName>
    </submittedName>
</protein>
<evidence type="ECO:0000313" key="3">
    <source>
        <dbReference type="EMBL" id="HHR97101.1"/>
    </source>
</evidence>
<proteinExistence type="predicted"/>
<keyword evidence="1" id="KW-0812">Transmembrane</keyword>
<dbReference type="GO" id="GO:0016491">
    <property type="term" value="F:oxidoreductase activity"/>
    <property type="evidence" value="ECO:0007669"/>
    <property type="project" value="InterPro"/>
</dbReference>
<keyword evidence="1" id="KW-1133">Transmembrane helix</keyword>
<dbReference type="EMBL" id="DRUB01000195">
    <property type="protein sequence ID" value="HHR97101.1"/>
    <property type="molecule type" value="Genomic_DNA"/>
</dbReference>
<dbReference type="AlphaFoldDB" id="A0A7C5UZB1"/>
<dbReference type="PANTHER" id="PTHR43745:SF2">
    <property type="entry name" value="NITROREDUCTASE MJ1384-RELATED"/>
    <property type="match status" value="1"/>
</dbReference>
<dbReference type="CDD" id="cd02142">
    <property type="entry name" value="McbC_SagB-like_oxidoreductase"/>
    <property type="match status" value="1"/>
</dbReference>
<dbReference type="Pfam" id="PF00881">
    <property type="entry name" value="Nitroreductase"/>
    <property type="match status" value="1"/>
</dbReference>
<dbReference type="NCBIfam" id="TIGR03605">
    <property type="entry name" value="antibiot_sagB"/>
    <property type="match status" value="1"/>
</dbReference>
<reference evidence="3" key="1">
    <citation type="journal article" date="2020" name="mSystems">
        <title>Genome- and Community-Level Interaction Insights into Carbon Utilization and Element Cycling Functions of Hydrothermarchaeota in Hydrothermal Sediment.</title>
        <authorList>
            <person name="Zhou Z."/>
            <person name="Liu Y."/>
            <person name="Xu W."/>
            <person name="Pan J."/>
            <person name="Luo Z.H."/>
            <person name="Li M."/>
        </authorList>
    </citation>
    <scope>NUCLEOTIDE SEQUENCE [LARGE SCALE GENOMIC DNA]</scope>
    <source>
        <strain evidence="3">SpSt-1</strain>
    </source>
</reference>
<sequence length="286" mass="32783">MISRNIIVLIVLLAVISIGVATIINVFIAPILIERKPVTNIGRVEKTNITIVLKDDFILLPYPMIRRDILSTEESIAYRRSIRDYKDEPISIEHLSQLLWATYGISETRWGLKTTPSAGATYPLEIYVVVGERKVSIPDRGYLKPGIYKYHPYTHSLKLIREGDYMEELSKAAVNQRWVKEAAINIVICAVYERTTRVYGERGYRYVYMEVGHAGQNIYLEATALNLGAVVIGAFYDDWVKDIIKAEKDEHPLYIVSIGVPKEIYRVSEDEIARYIDSKRRERGLI</sequence>
<dbReference type="InterPro" id="IPR052544">
    <property type="entry name" value="Bacteriocin_Proc_Enz"/>
</dbReference>